<sequence>MIATLKVVERLERALYRVCNPVRSNPTIEHEPPSDDDDHLSPRGRDGSSSRRRSGKGGGGWHSHSSISYVSEKSSLKKCDSTYPIDLCANCEKLDVRAMLEEETPEEDMGPLSDHLDMDCPFCRLVSHAVRQAWGEGWDSARLCTESVPPAKVPNLYIQSRSPLTIRRRGGTEHPEPRLLLALTTSPPGHEENRAVIREIDRVKDRFIIAEIESVPTLDNEYRPWIPRRQVKERLDPSLAKSWIKHCKAHKHSCEAAERMDYGMFSEREGFRLIDVEEERLVLRTKPSEYAALSYVWGHLPTVVRPDGDDDTKKQMPVLLTTKENLEKLSAPGGLSTKSVEAMHRGRLPNTVTDAMRLTKSIGMRYLWVDTLCIVQDDKADKSILIRSMDQVYDDATVTLIAASGIDANAGLRGVSPRAGLPIDSFTINDEGEHHHLSICPPSLADEVRASTWNTRGWTFQEQSLSQRCLYFTPNEVFFNCQTLQFREAYAMEPGSKRRRRCRDRDAEVRIRTGPPWWNRKLRKDLDATPYRYFGDLSGTLTVADYQSAVQGYSRRRLSFSEDVLHAFEGIFNRFSKGAEAVGGLDLVQTQGIPTNIIHRGLLWFPADETHRRRCDKAEFSSWSWAAWDGPVEFVFADSMWLSRNISQAPLKKMPVHSLVPSWHVGNIPDDFWSQTAWQSLAQSPTTKGSGQVADGVEALRSYVEGLGIDAQELVRLARNHNNNFRPRPVVAGDEEEKSGHLSFVGAYIGAGDASLSNATGKHRAMQINVGGHQGEFRYDDEGGEAEEYIALVTCDTITKTPDQVVILLGLARHDKRCSSSSSGGGSRWMSKRVGIGYVYRSKKEDVAPMPWKYRSFQLA</sequence>
<proteinExistence type="predicted"/>
<accession>A0ACC0V542</accession>
<organism evidence="1 2">
    <name type="scientific">Trichothecium roseum</name>
    <dbReference type="NCBI Taxonomy" id="47278"/>
    <lineage>
        <taxon>Eukaryota</taxon>
        <taxon>Fungi</taxon>
        <taxon>Dikarya</taxon>
        <taxon>Ascomycota</taxon>
        <taxon>Pezizomycotina</taxon>
        <taxon>Sordariomycetes</taxon>
        <taxon>Hypocreomycetidae</taxon>
        <taxon>Hypocreales</taxon>
        <taxon>Hypocreales incertae sedis</taxon>
        <taxon>Trichothecium</taxon>
    </lineage>
</organism>
<reference evidence="1" key="1">
    <citation type="submission" date="2022-10" db="EMBL/GenBank/DDBJ databases">
        <title>Complete Genome of Trichothecium roseum strain YXFP-22015, a Plant Pathogen Isolated from Citrus.</title>
        <authorList>
            <person name="Wang Y."/>
            <person name="Zhu L."/>
        </authorList>
    </citation>
    <scope>NUCLEOTIDE SEQUENCE</scope>
    <source>
        <strain evidence="1">YXFP-22015</strain>
    </source>
</reference>
<comment type="caution">
    <text evidence="1">The sequence shown here is derived from an EMBL/GenBank/DDBJ whole genome shotgun (WGS) entry which is preliminary data.</text>
</comment>
<dbReference type="Proteomes" id="UP001163324">
    <property type="component" value="Chromosome 4"/>
</dbReference>
<gene>
    <name evidence="1" type="ORF">N3K66_005148</name>
</gene>
<keyword evidence="2" id="KW-1185">Reference proteome</keyword>
<name>A0ACC0V542_9HYPO</name>
<evidence type="ECO:0000313" key="1">
    <source>
        <dbReference type="EMBL" id="KAI9900886.1"/>
    </source>
</evidence>
<protein>
    <submittedName>
        <fullName evidence="1">Uncharacterized protein</fullName>
    </submittedName>
</protein>
<evidence type="ECO:0000313" key="2">
    <source>
        <dbReference type="Proteomes" id="UP001163324"/>
    </source>
</evidence>
<dbReference type="EMBL" id="CM047943">
    <property type="protein sequence ID" value="KAI9900886.1"/>
    <property type="molecule type" value="Genomic_DNA"/>
</dbReference>